<evidence type="ECO:0000256" key="3">
    <source>
        <dbReference type="ARBA" id="ARBA00022692"/>
    </source>
</evidence>
<name>A0A644XCT9_9ZZZZ</name>
<gene>
    <name evidence="6" type="ORF">SDC9_60352</name>
</gene>
<protein>
    <submittedName>
        <fullName evidence="6">Uncharacterized protein</fullName>
    </submittedName>
</protein>
<organism evidence="6">
    <name type="scientific">bioreactor metagenome</name>
    <dbReference type="NCBI Taxonomy" id="1076179"/>
    <lineage>
        <taxon>unclassified sequences</taxon>
        <taxon>metagenomes</taxon>
        <taxon>ecological metagenomes</taxon>
    </lineage>
</organism>
<reference evidence="6" key="1">
    <citation type="submission" date="2019-08" db="EMBL/GenBank/DDBJ databases">
        <authorList>
            <person name="Kucharzyk K."/>
            <person name="Murdoch R.W."/>
            <person name="Higgins S."/>
            <person name="Loffler F."/>
        </authorList>
    </citation>
    <scope>NUCLEOTIDE SEQUENCE</scope>
</reference>
<evidence type="ECO:0000256" key="1">
    <source>
        <dbReference type="ARBA" id="ARBA00004571"/>
    </source>
</evidence>
<dbReference type="GO" id="GO:0009279">
    <property type="term" value="C:cell outer membrane"/>
    <property type="evidence" value="ECO:0007669"/>
    <property type="project" value="UniProtKB-SubCell"/>
</dbReference>
<keyword evidence="2" id="KW-0813">Transport</keyword>
<evidence type="ECO:0000256" key="2">
    <source>
        <dbReference type="ARBA" id="ARBA00022448"/>
    </source>
</evidence>
<keyword evidence="4" id="KW-0472">Membrane</keyword>
<accession>A0A644XCT9</accession>
<evidence type="ECO:0000256" key="4">
    <source>
        <dbReference type="ARBA" id="ARBA00023136"/>
    </source>
</evidence>
<dbReference type="SUPFAM" id="SSF56935">
    <property type="entry name" value="Porins"/>
    <property type="match status" value="1"/>
</dbReference>
<dbReference type="InterPro" id="IPR036942">
    <property type="entry name" value="Beta-barrel_TonB_sf"/>
</dbReference>
<dbReference type="PROSITE" id="PS52016">
    <property type="entry name" value="TONB_DEPENDENT_REC_3"/>
    <property type="match status" value="1"/>
</dbReference>
<dbReference type="EMBL" id="VSSQ01002206">
    <property type="protein sequence ID" value="MPM13992.1"/>
    <property type="molecule type" value="Genomic_DNA"/>
</dbReference>
<dbReference type="NCBIfam" id="TIGR04056">
    <property type="entry name" value="OMP_RagA_SusC"/>
    <property type="match status" value="1"/>
</dbReference>
<sequence>MSLNTFISQSNSSKGDTENALIAALKWSPTKPVYESSGGYSQPGGRVGPVNLFNPVGLAKEKVIDAKRKNVNAAITGEYVFTDWLRFSSLLAYKNNNMLNGFFDNQVYSNGPLTDISGSKGQGSYTSLQNTNILTFNREFGIHSLQATAVAEYFKDIYNYTEASAKGIPPGMGYQGVHFGTVLLKPWSDYTSTSMMSYMGRINYNLMSRYLLSTSIRYDGASQLAPGHKYDSFAAVSVGWNLIEEPFLKSLKNSFQEFKIRASYGSVGNAAVPAYSSHLKFSPGIDADGNSTLTISQLSNLNLKWERTNELNIGFDSRFWNNRLSFTAEYYEKKTKDLLMWQKVPSALGVESVLTNVGAVSNKGWEFALSGTLLSTNDFSWNINYSLNFNKNRILELDSQSDRLIQPWADAPGLVGSFVQMIGQPMGTFLGYTYAGVWKQEEISVAALYNAKPGDTKYVDHNNDGKINDDDIVIIGNAQPKFNYGINNTFNYRGFDLNIFLQGVYGNQIYNQNRIGRENYSGGSGFGTHPVMKEHWTPVNQTNITAFSGTEYINSSRWVEDGSYLRLKNISLGYRLPESFLKNVKVTSVRLYVSGTNLLTFTNYTGFDPEASMGTDANGSAGVDRGVYPSSKSMIIGLDISF</sequence>
<dbReference type="InterPro" id="IPR039426">
    <property type="entry name" value="TonB-dep_rcpt-like"/>
</dbReference>
<dbReference type="InterPro" id="IPR023996">
    <property type="entry name" value="TonB-dep_OMP_SusC/RagA"/>
</dbReference>
<proteinExistence type="predicted"/>
<evidence type="ECO:0000313" key="6">
    <source>
        <dbReference type="EMBL" id="MPM13992.1"/>
    </source>
</evidence>
<keyword evidence="5" id="KW-0998">Cell outer membrane</keyword>
<keyword evidence="3" id="KW-0812">Transmembrane</keyword>
<evidence type="ECO:0000256" key="5">
    <source>
        <dbReference type="ARBA" id="ARBA00023237"/>
    </source>
</evidence>
<comment type="caution">
    <text evidence="6">The sequence shown here is derived from an EMBL/GenBank/DDBJ whole genome shotgun (WGS) entry which is preliminary data.</text>
</comment>
<dbReference type="Gene3D" id="2.40.170.20">
    <property type="entry name" value="TonB-dependent receptor, beta-barrel domain"/>
    <property type="match status" value="1"/>
</dbReference>
<comment type="subcellular location">
    <subcellularLocation>
        <location evidence="1">Cell outer membrane</location>
        <topology evidence="1">Multi-pass membrane protein</topology>
    </subcellularLocation>
</comment>
<dbReference type="AlphaFoldDB" id="A0A644XCT9"/>